<sequence>MDGAGGSAFRSHALHAFFISVSILATTPDQTIEWLLREAEPAVTLAFSNPGSMLASPLVPVATRDLHPPPVVAPNDELDSFSFDFDDADDFMPFPMFF</sequence>
<evidence type="ECO:0008006" key="4">
    <source>
        <dbReference type="Google" id="ProtNLM"/>
    </source>
</evidence>
<gene>
    <name evidence="2" type="ORF">Acr_23g0012000</name>
</gene>
<dbReference type="AlphaFoldDB" id="A0A7J0GPS2"/>
<organism evidence="2 3">
    <name type="scientific">Actinidia rufa</name>
    <dbReference type="NCBI Taxonomy" id="165716"/>
    <lineage>
        <taxon>Eukaryota</taxon>
        <taxon>Viridiplantae</taxon>
        <taxon>Streptophyta</taxon>
        <taxon>Embryophyta</taxon>
        <taxon>Tracheophyta</taxon>
        <taxon>Spermatophyta</taxon>
        <taxon>Magnoliopsida</taxon>
        <taxon>eudicotyledons</taxon>
        <taxon>Gunneridae</taxon>
        <taxon>Pentapetalae</taxon>
        <taxon>asterids</taxon>
        <taxon>Ericales</taxon>
        <taxon>Actinidiaceae</taxon>
        <taxon>Actinidia</taxon>
    </lineage>
</organism>
<comment type="caution">
    <text evidence="2">The sequence shown here is derived from an EMBL/GenBank/DDBJ whole genome shotgun (WGS) entry which is preliminary data.</text>
</comment>
<keyword evidence="3" id="KW-1185">Reference proteome</keyword>
<feature type="chain" id="PRO_5029858831" description="TCP family transcription factor 4" evidence="1">
    <location>
        <begin position="26"/>
        <end position="98"/>
    </location>
</feature>
<evidence type="ECO:0000256" key="1">
    <source>
        <dbReference type="SAM" id="SignalP"/>
    </source>
</evidence>
<reference evidence="2 3" key="1">
    <citation type="submission" date="2019-07" db="EMBL/GenBank/DDBJ databases">
        <title>De Novo Assembly of kiwifruit Actinidia rufa.</title>
        <authorList>
            <person name="Sugita-Konishi S."/>
            <person name="Sato K."/>
            <person name="Mori E."/>
            <person name="Abe Y."/>
            <person name="Kisaki G."/>
            <person name="Hamano K."/>
            <person name="Suezawa K."/>
            <person name="Otani M."/>
            <person name="Fukuda T."/>
            <person name="Manabe T."/>
            <person name="Gomi K."/>
            <person name="Tabuchi M."/>
            <person name="Akimitsu K."/>
            <person name="Kataoka I."/>
        </authorList>
    </citation>
    <scope>NUCLEOTIDE SEQUENCE [LARGE SCALE GENOMIC DNA]</scope>
    <source>
        <strain evidence="3">cv. Fuchu</strain>
    </source>
</reference>
<dbReference type="EMBL" id="BJWL01000023">
    <property type="protein sequence ID" value="GFZ12815.1"/>
    <property type="molecule type" value="Genomic_DNA"/>
</dbReference>
<accession>A0A7J0GPS2</accession>
<protein>
    <recommendedName>
        <fullName evidence="4">TCP family transcription factor 4</fullName>
    </recommendedName>
</protein>
<dbReference type="Proteomes" id="UP000585474">
    <property type="component" value="Unassembled WGS sequence"/>
</dbReference>
<evidence type="ECO:0000313" key="3">
    <source>
        <dbReference type="Proteomes" id="UP000585474"/>
    </source>
</evidence>
<proteinExistence type="predicted"/>
<feature type="signal peptide" evidence="1">
    <location>
        <begin position="1"/>
        <end position="25"/>
    </location>
</feature>
<evidence type="ECO:0000313" key="2">
    <source>
        <dbReference type="EMBL" id="GFZ12815.1"/>
    </source>
</evidence>
<keyword evidence="1" id="KW-0732">Signal</keyword>
<name>A0A7J0GPS2_9ERIC</name>